<dbReference type="OrthoDB" id="66881at2759"/>
<dbReference type="Proteomes" id="UP000799438">
    <property type="component" value="Unassembled WGS sequence"/>
</dbReference>
<dbReference type="EMBL" id="ML995474">
    <property type="protein sequence ID" value="KAF2147383.1"/>
    <property type="molecule type" value="Genomic_DNA"/>
</dbReference>
<dbReference type="AlphaFoldDB" id="A0A6A6BVL4"/>
<sequence length="348" mass="39438">MVHYKFSKSLWRVLPHRKISILEDFLQPRVGLGIIDNVLWSYNRAFDLSFPAKLVRSFLSSSDLLALRVTSKALKAWVEGSINVFYSKAFRTLYIDGHYGMSGQQYRPLSPLTNIATYCRHLVIRLADALPTLHSPHQESTATPPVTILQDRWTRLFKQLPHLTHLTISSPGSATWPVLSLLEAQLLALRLALESSTLTHLRSLRLHPIHPIGLTLLRWQNGAAYISAPWTAVPFWRSLQTLDIRLLNPLPGGVNAMTKRDFLKSLQGYLAAFRHTLRVLRFAWVGAPGPNPLLLDALYGGRNFSAPAIVWESLLELVLENVRVRVRDWEEVERRTGAVGFVMRGESE</sequence>
<evidence type="ECO:0000313" key="2">
    <source>
        <dbReference type="Proteomes" id="UP000799438"/>
    </source>
</evidence>
<accession>A0A6A6BVL4</accession>
<protein>
    <recommendedName>
        <fullName evidence="3">F-box domain-containing protein</fullName>
    </recommendedName>
</protein>
<name>A0A6A6BVL4_9PEZI</name>
<keyword evidence="2" id="KW-1185">Reference proteome</keyword>
<reference evidence="1" key="1">
    <citation type="journal article" date="2020" name="Stud. Mycol.">
        <title>101 Dothideomycetes genomes: a test case for predicting lifestyles and emergence of pathogens.</title>
        <authorList>
            <person name="Haridas S."/>
            <person name="Albert R."/>
            <person name="Binder M."/>
            <person name="Bloem J."/>
            <person name="Labutti K."/>
            <person name="Salamov A."/>
            <person name="Andreopoulos B."/>
            <person name="Baker S."/>
            <person name="Barry K."/>
            <person name="Bills G."/>
            <person name="Bluhm B."/>
            <person name="Cannon C."/>
            <person name="Castanera R."/>
            <person name="Culley D."/>
            <person name="Daum C."/>
            <person name="Ezra D."/>
            <person name="Gonzalez J."/>
            <person name="Henrissat B."/>
            <person name="Kuo A."/>
            <person name="Liang C."/>
            <person name="Lipzen A."/>
            <person name="Lutzoni F."/>
            <person name="Magnuson J."/>
            <person name="Mondo S."/>
            <person name="Nolan M."/>
            <person name="Ohm R."/>
            <person name="Pangilinan J."/>
            <person name="Park H.-J."/>
            <person name="Ramirez L."/>
            <person name="Alfaro M."/>
            <person name="Sun H."/>
            <person name="Tritt A."/>
            <person name="Yoshinaga Y."/>
            <person name="Zwiers L.-H."/>
            <person name="Turgeon B."/>
            <person name="Goodwin S."/>
            <person name="Spatafora J."/>
            <person name="Crous P."/>
            <person name="Grigoriev I."/>
        </authorList>
    </citation>
    <scope>NUCLEOTIDE SEQUENCE</scope>
    <source>
        <strain evidence="1">CBS 121167</strain>
    </source>
</reference>
<evidence type="ECO:0000313" key="1">
    <source>
        <dbReference type="EMBL" id="KAF2147383.1"/>
    </source>
</evidence>
<evidence type="ECO:0008006" key="3">
    <source>
        <dbReference type="Google" id="ProtNLM"/>
    </source>
</evidence>
<gene>
    <name evidence="1" type="ORF">K452DRAFT_314555</name>
</gene>
<proteinExistence type="predicted"/>
<dbReference type="GeneID" id="54301263"/>
<dbReference type="RefSeq" id="XP_033403091.1">
    <property type="nucleotide sequence ID" value="XM_033543766.1"/>
</dbReference>
<organism evidence="1 2">
    <name type="scientific">Aplosporella prunicola CBS 121167</name>
    <dbReference type="NCBI Taxonomy" id="1176127"/>
    <lineage>
        <taxon>Eukaryota</taxon>
        <taxon>Fungi</taxon>
        <taxon>Dikarya</taxon>
        <taxon>Ascomycota</taxon>
        <taxon>Pezizomycotina</taxon>
        <taxon>Dothideomycetes</taxon>
        <taxon>Dothideomycetes incertae sedis</taxon>
        <taxon>Botryosphaeriales</taxon>
        <taxon>Aplosporellaceae</taxon>
        <taxon>Aplosporella</taxon>
    </lineage>
</organism>